<dbReference type="GO" id="GO:0043565">
    <property type="term" value="F:sequence-specific DNA binding"/>
    <property type="evidence" value="ECO:0007669"/>
    <property type="project" value="InterPro"/>
</dbReference>
<keyword evidence="5" id="KW-1015">Disulfide bond</keyword>
<evidence type="ECO:0000256" key="1">
    <source>
        <dbReference type="ARBA" id="ARBA00022723"/>
    </source>
</evidence>
<gene>
    <name evidence="9" type="ORF">NEMVEDRAFT_v1g223094</name>
</gene>
<evidence type="ECO:0000313" key="9">
    <source>
        <dbReference type="EMBL" id="EDO28353.1"/>
    </source>
</evidence>
<organism evidence="9 10">
    <name type="scientific">Nematostella vectensis</name>
    <name type="common">Starlet sea anemone</name>
    <dbReference type="NCBI Taxonomy" id="45351"/>
    <lineage>
        <taxon>Eukaryota</taxon>
        <taxon>Metazoa</taxon>
        <taxon>Cnidaria</taxon>
        <taxon>Anthozoa</taxon>
        <taxon>Hexacorallia</taxon>
        <taxon>Actiniaria</taxon>
        <taxon>Edwardsiidae</taxon>
        <taxon>Nematostella</taxon>
    </lineage>
</organism>
<dbReference type="EMBL" id="DS471663">
    <property type="protein sequence ID" value="EDO28353.1"/>
    <property type="molecule type" value="Genomic_DNA"/>
</dbReference>
<dbReference type="eggNOG" id="ENOG502SDT3">
    <property type="taxonomic scope" value="Eukaryota"/>
</dbReference>
<dbReference type="InterPro" id="IPR026516">
    <property type="entry name" value="THAP1/10"/>
</dbReference>
<evidence type="ECO:0000259" key="8">
    <source>
        <dbReference type="PROSITE" id="PS50950"/>
    </source>
</evidence>
<evidence type="ECO:0000256" key="4">
    <source>
        <dbReference type="ARBA" id="ARBA00023125"/>
    </source>
</evidence>
<dbReference type="PANTHER" id="PTHR46600:SF11">
    <property type="entry name" value="THAP DOMAIN-CONTAINING PROTEIN 10"/>
    <property type="match status" value="1"/>
</dbReference>
<reference evidence="9 10" key="1">
    <citation type="journal article" date="2007" name="Science">
        <title>Sea anemone genome reveals ancestral eumetazoan gene repertoire and genomic organization.</title>
        <authorList>
            <person name="Putnam N.H."/>
            <person name="Srivastava M."/>
            <person name="Hellsten U."/>
            <person name="Dirks B."/>
            <person name="Chapman J."/>
            <person name="Salamov A."/>
            <person name="Terry A."/>
            <person name="Shapiro H."/>
            <person name="Lindquist E."/>
            <person name="Kapitonov V.V."/>
            <person name="Jurka J."/>
            <person name="Genikhovich G."/>
            <person name="Grigoriev I.V."/>
            <person name="Lucas S.M."/>
            <person name="Steele R.E."/>
            <person name="Finnerty J.R."/>
            <person name="Technau U."/>
            <person name="Martindale M.Q."/>
            <person name="Rokhsar D.S."/>
        </authorList>
    </citation>
    <scope>NUCLEOTIDE SEQUENCE [LARGE SCALE GENOMIC DNA]</scope>
    <source>
        <strain evidence="10">CH2 X CH6</strain>
    </source>
</reference>
<feature type="signal peptide" evidence="7">
    <location>
        <begin position="1"/>
        <end position="19"/>
    </location>
</feature>
<feature type="chain" id="PRO_5002712607" description="THAP-type domain-containing protein" evidence="7">
    <location>
        <begin position="20"/>
        <end position="258"/>
    </location>
</feature>
<sequence length="258" mass="29331">MESLVGLLIATLLIYIANGASIYEDEVDWNAYEVTYPRRADSLSADGGDAELSTRTKIGHEEQASYVVDAFGKTHHIDLKKNRDLVSLSFTLRYFKKDGTEVLKQAYQIMLAAKIRLITDNISMHNFPKDRKLRHEWEKFVRTHRPDFRARGDNISCSDHFKKECYNGPKLNVGNLKFNRRLIPGSIPTEEGDAMVITFIMNRKPPFPHVPSVDVPEDIRAAVQEEATAAPKARKREPRCTKCNAPMKGHNGIQILFC</sequence>
<evidence type="ECO:0000256" key="2">
    <source>
        <dbReference type="ARBA" id="ARBA00022771"/>
    </source>
</evidence>
<protein>
    <recommendedName>
        <fullName evidence="8">THAP-type domain-containing protein</fullName>
    </recommendedName>
</protein>
<evidence type="ECO:0000256" key="3">
    <source>
        <dbReference type="ARBA" id="ARBA00022833"/>
    </source>
</evidence>
<dbReference type="PROSITE" id="PS50950">
    <property type="entry name" value="ZF_THAP"/>
    <property type="match status" value="1"/>
</dbReference>
<dbReference type="InParanoid" id="A7T6Q1"/>
<keyword evidence="2 6" id="KW-0863">Zinc-finger</keyword>
<feature type="domain" description="THAP-type" evidence="8">
    <location>
        <begin position="103"/>
        <end position="191"/>
    </location>
</feature>
<dbReference type="SUPFAM" id="SSF57716">
    <property type="entry name" value="Glucocorticoid receptor-like (DNA-binding domain)"/>
    <property type="match status" value="1"/>
</dbReference>
<keyword evidence="4 6" id="KW-0238">DNA-binding</keyword>
<name>A7T6Q1_NEMVE</name>
<dbReference type="SMART" id="SM00692">
    <property type="entry name" value="DM3"/>
    <property type="match status" value="1"/>
</dbReference>
<proteinExistence type="predicted"/>
<dbReference type="Pfam" id="PF05485">
    <property type="entry name" value="THAP"/>
    <property type="match status" value="1"/>
</dbReference>
<dbReference type="HOGENOM" id="CLU_1078902_0_0_1"/>
<dbReference type="InterPro" id="IPR006612">
    <property type="entry name" value="THAP_Znf"/>
</dbReference>
<dbReference type="PANTHER" id="PTHR46600">
    <property type="entry name" value="THAP DOMAIN-CONTAINING"/>
    <property type="match status" value="1"/>
</dbReference>
<keyword evidence="1" id="KW-0479">Metal-binding</keyword>
<evidence type="ECO:0000256" key="5">
    <source>
        <dbReference type="ARBA" id="ARBA00023157"/>
    </source>
</evidence>
<evidence type="ECO:0000313" key="10">
    <source>
        <dbReference type="Proteomes" id="UP000001593"/>
    </source>
</evidence>
<accession>A7T6Q1</accession>
<keyword evidence="3" id="KW-0862">Zinc</keyword>
<dbReference type="Pfam" id="PF01562">
    <property type="entry name" value="Pep_M12B_propep"/>
    <property type="match status" value="1"/>
</dbReference>
<evidence type="ECO:0000256" key="7">
    <source>
        <dbReference type="SAM" id="SignalP"/>
    </source>
</evidence>
<dbReference type="Proteomes" id="UP000001593">
    <property type="component" value="Unassembled WGS sequence"/>
</dbReference>
<dbReference type="GO" id="GO:0008270">
    <property type="term" value="F:zinc ion binding"/>
    <property type="evidence" value="ECO:0007669"/>
    <property type="project" value="UniProtKB-KW"/>
</dbReference>
<keyword evidence="10" id="KW-1185">Reference proteome</keyword>
<keyword evidence="7" id="KW-0732">Signal</keyword>
<dbReference type="AlphaFoldDB" id="A7T6Q1"/>
<dbReference type="InterPro" id="IPR002870">
    <property type="entry name" value="Peptidase_M12B_N"/>
</dbReference>
<evidence type="ECO:0000256" key="6">
    <source>
        <dbReference type="PROSITE-ProRule" id="PRU00309"/>
    </source>
</evidence>